<feature type="compositionally biased region" description="Gly residues" evidence="5">
    <location>
        <begin position="1"/>
        <end position="15"/>
    </location>
</feature>
<feature type="region of interest" description="Disordered" evidence="5">
    <location>
        <begin position="1"/>
        <end position="22"/>
    </location>
</feature>
<dbReference type="PROSITE" id="PS50977">
    <property type="entry name" value="HTH_TETR_2"/>
    <property type="match status" value="1"/>
</dbReference>
<comment type="caution">
    <text evidence="7">The sequence shown here is derived from an EMBL/GenBank/DDBJ whole genome shotgun (WGS) entry which is preliminary data.</text>
</comment>
<evidence type="ECO:0000256" key="4">
    <source>
        <dbReference type="PROSITE-ProRule" id="PRU00335"/>
    </source>
</evidence>
<dbReference type="RefSeq" id="WP_311635469.1">
    <property type="nucleotide sequence ID" value="NZ_JAVRFF010000016.1"/>
</dbReference>
<sequence length="260" mass="27496">MVKAGSNGGGTGTGRGRSPRGQGEFLRRDILAAVHRLLAEWGGIEKLTVRAVAAEVGVSAPSIYLHFADKTELLWAALASRYEDLASRMAADDAAAASRGARERLRAQAHAYCRFGLAHPGHYRLMFEVRQPEVDAARISRHPARQVSGNLREAFGRCREEGYGLAMPVEQAAHTLWAGLHGSVSLTHSLFDDSSLDGLLLDVADGLLDALVAPAPGADRAWPSAAANPVSLRIRSIAALGPAPGQAPATDVDSPEQAGR</sequence>
<dbReference type="InterPro" id="IPR001647">
    <property type="entry name" value="HTH_TetR"/>
</dbReference>
<evidence type="ECO:0000256" key="5">
    <source>
        <dbReference type="SAM" id="MobiDB-lite"/>
    </source>
</evidence>
<gene>
    <name evidence="7" type="ORF">RM863_16085</name>
</gene>
<dbReference type="EMBL" id="JAVRFF010000016">
    <property type="protein sequence ID" value="MDT0473650.1"/>
    <property type="molecule type" value="Genomic_DNA"/>
</dbReference>
<dbReference type="Proteomes" id="UP001180489">
    <property type="component" value="Unassembled WGS sequence"/>
</dbReference>
<keyword evidence="2 4" id="KW-0238">DNA-binding</keyword>
<feature type="domain" description="HTH tetR-type" evidence="6">
    <location>
        <begin position="24"/>
        <end position="85"/>
    </location>
</feature>
<keyword evidence="8" id="KW-1185">Reference proteome</keyword>
<evidence type="ECO:0000313" key="8">
    <source>
        <dbReference type="Proteomes" id="UP001180489"/>
    </source>
</evidence>
<name>A0ABU2UKK9_9ACTN</name>
<keyword evidence="3" id="KW-0804">Transcription</keyword>
<dbReference type="SUPFAM" id="SSF48498">
    <property type="entry name" value="Tetracyclin repressor-like, C-terminal domain"/>
    <property type="match status" value="1"/>
</dbReference>
<dbReference type="PROSITE" id="PS01081">
    <property type="entry name" value="HTH_TETR_1"/>
    <property type="match status" value="1"/>
</dbReference>
<dbReference type="InterPro" id="IPR025996">
    <property type="entry name" value="MT1864/Rv1816-like_C"/>
</dbReference>
<dbReference type="Pfam" id="PF00440">
    <property type="entry name" value="TetR_N"/>
    <property type="match status" value="1"/>
</dbReference>
<dbReference type="SUPFAM" id="SSF46689">
    <property type="entry name" value="Homeodomain-like"/>
    <property type="match status" value="1"/>
</dbReference>
<dbReference type="InterPro" id="IPR036271">
    <property type="entry name" value="Tet_transcr_reg_TetR-rel_C_sf"/>
</dbReference>
<evidence type="ECO:0000259" key="6">
    <source>
        <dbReference type="PROSITE" id="PS50977"/>
    </source>
</evidence>
<dbReference type="InterPro" id="IPR050109">
    <property type="entry name" value="HTH-type_TetR-like_transc_reg"/>
</dbReference>
<organism evidence="7 8">
    <name type="scientific">Streptomyces hintoniae</name>
    <dbReference type="NCBI Taxonomy" id="3075521"/>
    <lineage>
        <taxon>Bacteria</taxon>
        <taxon>Bacillati</taxon>
        <taxon>Actinomycetota</taxon>
        <taxon>Actinomycetes</taxon>
        <taxon>Kitasatosporales</taxon>
        <taxon>Streptomycetaceae</taxon>
        <taxon>Streptomyces</taxon>
    </lineage>
</organism>
<dbReference type="InterPro" id="IPR009057">
    <property type="entry name" value="Homeodomain-like_sf"/>
</dbReference>
<accession>A0ABU2UKK9</accession>
<dbReference type="InterPro" id="IPR023772">
    <property type="entry name" value="DNA-bd_HTH_TetR-type_CS"/>
</dbReference>
<keyword evidence="1" id="KW-0805">Transcription regulation</keyword>
<dbReference type="PANTHER" id="PTHR30055:SF234">
    <property type="entry name" value="HTH-TYPE TRANSCRIPTIONAL REGULATOR BETI"/>
    <property type="match status" value="1"/>
</dbReference>
<dbReference type="Pfam" id="PF13305">
    <property type="entry name" value="TetR_C_33"/>
    <property type="match status" value="1"/>
</dbReference>
<feature type="DNA-binding region" description="H-T-H motif" evidence="4">
    <location>
        <begin position="48"/>
        <end position="67"/>
    </location>
</feature>
<evidence type="ECO:0000256" key="3">
    <source>
        <dbReference type="ARBA" id="ARBA00023163"/>
    </source>
</evidence>
<protein>
    <submittedName>
        <fullName evidence="7">TetR/AcrR family transcriptional regulator</fullName>
    </submittedName>
</protein>
<evidence type="ECO:0000256" key="1">
    <source>
        <dbReference type="ARBA" id="ARBA00023015"/>
    </source>
</evidence>
<reference evidence="7" key="1">
    <citation type="submission" date="2024-05" db="EMBL/GenBank/DDBJ databases">
        <title>30 novel species of actinomycetes from the DSMZ collection.</title>
        <authorList>
            <person name="Nouioui I."/>
        </authorList>
    </citation>
    <scope>NUCLEOTIDE SEQUENCE</scope>
    <source>
        <strain evidence="7">DSM 41014</strain>
    </source>
</reference>
<dbReference type="Gene3D" id="1.10.357.10">
    <property type="entry name" value="Tetracycline Repressor, domain 2"/>
    <property type="match status" value="1"/>
</dbReference>
<dbReference type="PANTHER" id="PTHR30055">
    <property type="entry name" value="HTH-TYPE TRANSCRIPTIONAL REGULATOR RUTR"/>
    <property type="match status" value="1"/>
</dbReference>
<proteinExistence type="predicted"/>
<evidence type="ECO:0000256" key="2">
    <source>
        <dbReference type="ARBA" id="ARBA00023125"/>
    </source>
</evidence>
<evidence type="ECO:0000313" key="7">
    <source>
        <dbReference type="EMBL" id="MDT0473650.1"/>
    </source>
</evidence>